<reference evidence="2" key="1">
    <citation type="submission" date="2021-01" db="EMBL/GenBank/DDBJ databases">
        <authorList>
            <person name="Corre E."/>
            <person name="Pelletier E."/>
            <person name="Niang G."/>
            <person name="Scheremetjew M."/>
            <person name="Finn R."/>
            <person name="Kale V."/>
            <person name="Holt S."/>
            <person name="Cochrane G."/>
            <person name="Meng A."/>
            <person name="Brown T."/>
            <person name="Cohen L."/>
        </authorList>
    </citation>
    <scope>NUCLEOTIDE SEQUENCE</scope>
    <source>
        <strain evidence="2">MM31A-1</strain>
    </source>
</reference>
<dbReference type="AlphaFoldDB" id="A0A7S3V942"/>
<feature type="compositionally biased region" description="Polar residues" evidence="1">
    <location>
        <begin position="245"/>
        <end position="258"/>
    </location>
</feature>
<evidence type="ECO:0000313" key="2">
    <source>
        <dbReference type="EMBL" id="CAE0464569.1"/>
    </source>
</evidence>
<proteinExistence type="predicted"/>
<feature type="region of interest" description="Disordered" evidence="1">
    <location>
        <begin position="273"/>
        <end position="419"/>
    </location>
</feature>
<feature type="region of interest" description="Disordered" evidence="1">
    <location>
        <begin position="222"/>
        <end position="258"/>
    </location>
</feature>
<accession>A0A7S3V942</accession>
<feature type="compositionally biased region" description="Low complexity" evidence="1">
    <location>
        <begin position="337"/>
        <end position="347"/>
    </location>
</feature>
<feature type="region of interest" description="Disordered" evidence="1">
    <location>
        <begin position="446"/>
        <end position="558"/>
    </location>
</feature>
<dbReference type="SUPFAM" id="SSF82171">
    <property type="entry name" value="DPP6 N-terminal domain-like"/>
    <property type="match status" value="1"/>
</dbReference>
<dbReference type="EMBL" id="HBIO01012108">
    <property type="protein sequence ID" value="CAE0464569.1"/>
    <property type="molecule type" value="Transcribed_RNA"/>
</dbReference>
<gene>
    <name evidence="2" type="ORF">CDEB00056_LOCUS9410</name>
</gene>
<name>A0A7S3V942_9STRA</name>
<dbReference type="PANTHER" id="PTHR36220:SF1">
    <property type="entry name" value="GAMMA TUBULIN COMPLEX COMPONENT C-TERMINAL DOMAIN-CONTAINING PROTEIN"/>
    <property type="match status" value="1"/>
</dbReference>
<feature type="compositionally biased region" description="Basic residues" evidence="1">
    <location>
        <begin position="541"/>
        <end position="558"/>
    </location>
</feature>
<dbReference type="Gene3D" id="2.130.10.10">
    <property type="entry name" value="YVTN repeat-like/Quinoprotein amine dehydrogenase"/>
    <property type="match status" value="1"/>
</dbReference>
<feature type="compositionally biased region" description="Low complexity" evidence="1">
    <location>
        <begin position="307"/>
        <end position="323"/>
    </location>
</feature>
<feature type="compositionally biased region" description="Polar residues" evidence="1">
    <location>
        <begin position="395"/>
        <end position="419"/>
    </location>
</feature>
<sequence>MGSDVELSPDGSHLIVGATGQELARIYSYDNGIDTWVQIGTDITGEISGDWSGFSVGISVTNTFIRVAIGAILNDGGEGEDTGSVRLYDYNSISGQWEQVGADIKGEDGETLNFAERYYHVGDRAGFSLSLSDDGNRIAVGSPFNNANTEYYGGHTRLFDLDRQTNDWAEVAENIFIGNDSYTLSGYSLDMSRDGNFLIIGVPGIDSRGGFGRSSVNVWRGCGRMAPQPSQMTSSPSVSISPSQGVATRSRSPTKPSASPTILAVVVYDPKSNPTATPRLLPSEMTSSPSISLSPSQSVTATPTLLPSEMTSSPSISLSPSQSVTASTPSLLPSEMTSSPSISISPTHGAATRSPIKPSPSPTSLPVFVSQPISNPTTTPTSLLIPEPSVAPSFELSSPPSVHQTQVPSPNVTFSPPSSIPTCYYNIENDDYDFTEEENVFLNGKGSSKVFKSKGYKNSSPKSSKGKGYGSSPKSSKANKGNYARDQAHSPGQTERRINTKKTNTKSKGSISDEKTISSKGKAGAKSKGKGKGGSFSGCKKVNKYNSKKKGKGKGHRK</sequence>
<feature type="compositionally biased region" description="Low complexity" evidence="1">
    <location>
        <begin position="227"/>
        <end position="244"/>
    </location>
</feature>
<feature type="compositionally biased region" description="Low complexity" evidence="1">
    <location>
        <begin position="282"/>
        <end position="298"/>
    </location>
</feature>
<protein>
    <submittedName>
        <fullName evidence="2">Uncharacterized protein</fullName>
    </submittedName>
</protein>
<organism evidence="2">
    <name type="scientific">Chaetoceros debilis</name>
    <dbReference type="NCBI Taxonomy" id="122233"/>
    <lineage>
        <taxon>Eukaryota</taxon>
        <taxon>Sar</taxon>
        <taxon>Stramenopiles</taxon>
        <taxon>Ochrophyta</taxon>
        <taxon>Bacillariophyta</taxon>
        <taxon>Coscinodiscophyceae</taxon>
        <taxon>Chaetocerotophycidae</taxon>
        <taxon>Chaetocerotales</taxon>
        <taxon>Chaetocerotaceae</taxon>
        <taxon>Chaetoceros</taxon>
    </lineage>
</organism>
<dbReference type="PANTHER" id="PTHR36220">
    <property type="entry name" value="UNNAMED PRODUCT"/>
    <property type="match status" value="1"/>
</dbReference>
<feature type="compositionally biased region" description="Polar residues" evidence="1">
    <location>
        <begin position="371"/>
        <end position="382"/>
    </location>
</feature>
<evidence type="ECO:0000256" key="1">
    <source>
        <dbReference type="SAM" id="MobiDB-lite"/>
    </source>
</evidence>
<dbReference type="InterPro" id="IPR015943">
    <property type="entry name" value="WD40/YVTN_repeat-like_dom_sf"/>
</dbReference>